<feature type="compositionally biased region" description="Basic residues" evidence="4">
    <location>
        <begin position="1"/>
        <end position="18"/>
    </location>
</feature>
<accession>A0ABY6V1B6</accession>
<evidence type="ECO:0000256" key="3">
    <source>
        <dbReference type="ARBA" id="ARBA00023269"/>
    </source>
</evidence>
<sequence length="362" mass="41918">MARTKQTARKSKGGKAPRKQLSGPTGEVSRQFHDHASRAYTVVCSFSASRKSVPKLGIQLYLLGQRTKSEAEALSDKFINCNAIGGWGNSSNYWPRVDTYSGFKTVEECIEHQRSEKAFRTRAIENMRRDAVAGLSEEAANEKLLNEIRGREPLPHIVPTWCSSDAFFREGEVNDDRYRSWVMVVQEDRRSWEDVVEKGLLHVRFDLDVTPQMLTESWWEGLDADSCLENDKDGWVYVDRSGFEKLAQIDMRLLCVRDEPHRWVDLSNKEPEEIAKLMYGWETPGTATRLAHVWSSYTGRLRDCTYRSSSCDECYNDEEHEVCEQDLDEHYFDEDGQCIACRRVTEYRRRSKRIASKRARLD</sequence>
<dbReference type="PROSITE" id="PS00322">
    <property type="entry name" value="HISTONE_H3_1"/>
    <property type="match status" value="1"/>
</dbReference>
<keyword evidence="6" id="KW-1185">Reference proteome</keyword>
<comment type="caution">
    <text evidence="5">The sequence shown here is derived from an EMBL/GenBank/DDBJ whole genome shotgun (WGS) entry which is preliminary data.</text>
</comment>
<dbReference type="EMBL" id="CABFNS010000995">
    <property type="protein sequence ID" value="VUC37534.1"/>
    <property type="molecule type" value="Genomic_DNA"/>
</dbReference>
<organism evidence="5 6">
    <name type="scientific">Bionectria ochroleuca</name>
    <name type="common">Gliocladium roseum</name>
    <dbReference type="NCBI Taxonomy" id="29856"/>
    <lineage>
        <taxon>Eukaryota</taxon>
        <taxon>Fungi</taxon>
        <taxon>Dikarya</taxon>
        <taxon>Ascomycota</taxon>
        <taxon>Pezizomycotina</taxon>
        <taxon>Sordariomycetes</taxon>
        <taxon>Hypocreomycetidae</taxon>
        <taxon>Hypocreales</taxon>
        <taxon>Bionectriaceae</taxon>
        <taxon>Clonostachys</taxon>
    </lineage>
</organism>
<protein>
    <submittedName>
        <fullName evidence="5">Uncharacterized protein</fullName>
    </submittedName>
</protein>
<dbReference type="Proteomes" id="UP000766486">
    <property type="component" value="Unassembled WGS sequence"/>
</dbReference>
<keyword evidence="3" id="KW-0544">Nucleosome core</keyword>
<proteinExistence type="predicted"/>
<gene>
    <name evidence="5" type="ORF">CLO192961_LOCUS475680</name>
</gene>
<evidence type="ECO:0000313" key="6">
    <source>
        <dbReference type="Proteomes" id="UP000766486"/>
    </source>
</evidence>
<keyword evidence="2" id="KW-0158">Chromosome</keyword>
<evidence type="ECO:0000256" key="4">
    <source>
        <dbReference type="SAM" id="MobiDB-lite"/>
    </source>
</evidence>
<dbReference type="PRINTS" id="PR00622">
    <property type="entry name" value="HISTONEH3"/>
</dbReference>
<comment type="subcellular location">
    <subcellularLocation>
        <location evidence="1">Chromosome</location>
    </subcellularLocation>
</comment>
<evidence type="ECO:0000313" key="5">
    <source>
        <dbReference type="EMBL" id="VUC37534.1"/>
    </source>
</evidence>
<evidence type="ECO:0000256" key="2">
    <source>
        <dbReference type="ARBA" id="ARBA00022454"/>
    </source>
</evidence>
<reference evidence="5 6" key="1">
    <citation type="submission" date="2019-06" db="EMBL/GenBank/DDBJ databases">
        <authorList>
            <person name="Broberg M."/>
        </authorList>
    </citation>
    <scope>NUCLEOTIDE SEQUENCE [LARGE SCALE GENOMIC DNA]</scope>
</reference>
<feature type="region of interest" description="Disordered" evidence="4">
    <location>
        <begin position="1"/>
        <end position="29"/>
    </location>
</feature>
<keyword evidence="3" id="KW-0238">DNA-binding</keyword>
<dbReference type="InterPro" id="IPR000164">
    <property type="entry name" value="Histone_H3/CENP-A"/>
</dbReference>
<name>A0ABY6V1B6_BIOOC</name>
<evidence type="ECO:0000256" key="1">
    <source>
        <dbReference type="ARBA" id="ARBA00004286"/>
    </source>
</evidence>